<dbReference type="EMBL" id="JAEHOC010000018">
    <property type="protein sequence ID" value="KAG2433747.1"/>
    <property type="molecule type" value="Genomic_DNA"/>
</dbReference>
<reference evidence="1" key="1">
    <citation type="journal article" date="2020" name="bioRxiv">
        <title>Comparative genomics of Chlamydomonas.</title>
        <authorList>
            <person name="Craig R.J."/>
            <person name="Hasan A.R."/>
            <person name="Ness R.W."/>
            <person name="Keightley P.D."/>
        </authorList>
    </citation>
    <scope>NUCLEOTIDE SEQUENCE</scope>
    <source>
        <strain evidence="1">SAG 7.73</strain>
    </source>
</reference>
<dbReference type="AlphaFoldDB" id="A0A835SUU3"/>
<sequence length="262" mass="27606">MSDKRLAEFEHTIHTGGRVLKELINVAKSNRLNVPPEGLKDLKGIVLIHSHKGAAVVGWEQGNGAAFKVLGEDAGGPILSAPIPMLLQKFTVGLQIGYNSVFTMLAIYDDVVFADMMRVDTAGMVMGKDIVLTGLQDEVTSTAANTYHATSVHAMPADQAEANKLKHRKPVRAITVSDSFMIIDVSLYGGSLAVDVEKLVGVYGGGATVPQVLADTVPAPAGIKEAASGLRQELAQLQAAVDKSAAFLANAKVEAAKLYSLS</sequence>
<comment type="caution">
    <text evidence="1">The sequence shown here is derived from an EMBL/GenBank/DDBJ whole genome shotgun (WGS) entry which is preliminary data.</text>
</comment>
<keyword evidence="2" id="KW-1185">Reference proteome</keyword>
<evidence type="ECO:0000313" key="1">
    <source>
        <dbReference type="EMBL" id="KAG2433747.1"/>
    </source>
</evidence>
<gene>
    <name evidence="1" type="ORF">HXX76_008109</name>
</gene>
<name>A0A835SUU3_CHLIN</name>
<protein>
    <recommendedName>
        <fullName evidence="3">Ysc84 actin-binding domain-containing protein</fullName>
    </recommendedName>
</protein>
<evidence type="ECO:0008006" key="3">
    <source>
        <dbReference type="Google" id="ProtNLM"/>
    </source>
</evidence>
<proteinExistence type="predicted"/>
<organism evidence="1 2">
    <name type="scientific">Chlamydomonas incerta</name>
    <dbReference type="NCBI Taxonomy" id="51695"/>
    <lineage>
        <taxon>Eukaryota</taxon>
        <taxon>Viridiplantae</taxon>
        <taxon>Chlorophyta</taxon>
        <taxon>core chlorophytes</taxon>
        <taxon>Chlorophyceae</taxon>
        <taxon>CS clade</taxon>
        <taxon>Chlamydomonadales</taxon>
        <taxon>Chlamydomonadaceae</taxon>
        <taxon>Chlamydomonas</taxon>
    </lineage>
</organism>
<dbReference type="Proteomes" id="UP000650467">
    <property type="component" value="Unassembled WGS sequence"/>
</dbReference>
<evidence type="ECO:0000313" key="2">
    <source>
        <dbReference type="Proteomes" id="UP000650467"/>
    </source>
</evidence>
<accession>A0A835SUU3</accession>
<dbReference type="OrthoDB" id="524060at2759"/>